<keyword evidence="2" id="KW-1185">Reference proteome</keyword>
<gene>
    <name evidence="1" type="ORF">FBU59_000943</name>
</gene>
<dbReference type="EMBL" id="JANBPW010000336">
    <property type="protein sequence ID" value="KAJ1949890.1"/>
    <property type="molecule type" value="Genomic_DNA"/>
</dbReference>
<evidence type="ECO:0000313" key="2">
    <source>
        <dbReference type="Proteomes" id="UP001150603"/>
    </source>
</evidence>
<accession>A0ACC1JFP2</accession>
<organism evidence="1 2">
    <name type="scientific">Linderina macrospora</name>
    <dbReference type="NCBI Taxonomy" id="4868"/>
    <lineage>
        <taxon>Eukaryota</taxon>
        <taxon>Fungi</taxon>
        <taxon>Fungi incertae sedis</taxon>
        <taxon>Zoopagomycota</taxon>
        <taxon>Kickxellomycotina</taxon>
        <taxon>Kickxellomycetes</taxon>
        <taxon>Kickxellales</taxon>
        <taxon>Kickxellaceae</taxon>
        <taxon>Linderina</taxon>
    </lineage>
</organism>
<reference evidence="1" key="1">
    <citation type="submission" date="2022-07" db="EMBL/GenBank/DDBJ databases">
        <title>Phylogenomic reconstructions and comparative analyses of Kickxellomycotina fungi.</title>
        <authorList>
            <person name="Reynolds N.K."/>
            <person name="Stajich J.E."/>
            <person name="Barry K."/>
            <person name="Grigoriev I.V."/>
            <person name="Crous P."/>
            <person name="Smith M.E."/>
        </authorList>
    </citation>
    <scope>NUCLEOTIDE SEQUENCE</scope>
    <source>
        <strain evidence="1">NRRL 5244</strain>
    </source>
</reference>
<proteinExistence type="predicted"/>
<dbReference type="Proteomes" id="UP001150603">
    <property type="component" value="Unassembled WGS sequence"/>
</dbReference>
<protein>
    <submittedName>
        <fullName evidence="1">Uncharacterized protein</fullName>
    </submittedName>
</protein>
<sequence length="93" mass="10918">MSKIKGKLPGARKAAWLIPMVSEFMYRTHGFHSKKLEEKYLSQGYKRLLGKCDTENIVRFMNPKLLFYSVLHWAGYRKLYEAVDLHINDDVVP</sequence>
<evidence type="ECO:0000313" key="1">
    <source>
        <dbReference type="EMBL" id="KAJ1949890.1"/>
    </source>
</evidence>
<comment type="caution">
    <text evidence="1">The sequence shown here is derived from an EMBL/GenBank/DDBJ whole genome shotgun (WGS) entry which is preliminary data.</text>
</comment>
<name>A0ACC1JFP2_9FUNG</name>